<feature type="compositionally biased region" description="Polar residues" evidence="15">
    <location>
        <begin position="326"/>
        <end position="337"/>
    </location>
</feature>
<evidence type="ECO:0000256" key="7">
    <source>
        <dbReference type="ARBA" id="ARBA00022801"/>
    </source>
</evidence>
<comment type="subcellular location">
    <subcellularLocation>
        <location evidence="1">Cell membrane</location>
        <topology evidence="1">Lipid-anchor</topology>
        <orientation evidence="1">Cytoplasmic side</orientation>
    </subcellularLocation>
</comment>
<accession>A0A336LIR5</accession>
<comment type="catalytic activity">
    <reaction evidence="11">
        <text>O-phospho-L-seryl-[protein] + H2O = L-seryl-[protein] + phosphate</text>
        <dbReference type="Rhea" id="RHEA:20629"/>
        <dbReference type="Rhea" id="RHEA-COMP:9863"/>
        <dbReference type="Rhea" id="RHEA-COMP:11604"/>
        <dbReference type="ChEBI" id="CHEBI:15377"/>
        <dbReference type="ChEBI" id="CHEBI:29999"/>
        <dbReference type="ChEBI" id="CHEBI:43474"/>
        <dbReference type="ChEBI" id="CHEBI:83421"/>
        <dbReference type="EC" id="3.1.3.16"/>
    </reaction>
</comment>
<evidence type="ECO:0000256" key="11">
    <source>
        <dbReference type="ARBA" id="ARBA00047761"/>
    </source>
</evidence>
<evidence type="ECO:0000256" key="9">
    <source>
        <dbReference type="ARBA" id="ARBA00023136"/>
    </source>
</evidence>
<evidence type="ECO:0000259" key="16">
    <source>
        <dbReference type="PROSITE" id="PS50054"/>
    </source>
</evidence>
<evidence type="ECO:0000256" key="8">
    <source>
        <dbReference type="ARBA" id="ARBA00022912"/>
    </source>
</evidence>
<dbReference type="VEuPathDB" id="VectorBase:CSON006046"/>
<evidence type="ECO:0000259" key="17">
    <source>
        <dbReference type="PROSITE" id="PS50056"/>
    </source>
</evidence>
<dbReference type="GO" id="GO:0004722">
    <property type="term" value="F:protein serine/threonine phosphatase activity"/>
    <property type="evidence" value="ECO:0007669"/>
    <property type="project" value="UniProtKB-EC"/>
</dbReference>
<organism evidence="18">
    <name type="scientific">Culicoides sonorensis</name>
    <name type="common">Biting midge</name>
    <dbReference type="NCBI Taxonomy" id="179676"/>
    <lineage>
        <taxon>Eukaryota</taxon>
        <taxon>Metazoa</taxon>
        <taxon>Ecdysozoa</taxon>
        <taxon>Arthropoda</taxon>
        <taxon>Hexapoda</taxon>
        <taxon>Insecta</taxon>
        <taxon>Pterygota</taxon>
        <taxon>Neoptera</taxon>
        <taxon>Endopterygota</taxon>
        <taxon>Diptera</taxon>
        <taxon>Nematocera</taxon>
        <taxon>Chironomoidea</taxon>
        <taxon>Ceratopogonidae</taxon>
        <taxon>Ceratopogoninae</taxon>
        <taxon>Culicoides</taxon>
        <taxon>Monoculicoides</taxon>
    </lineage>
</organism>
<feature type="domain" description="Tyrosine-protein phosphatase" evidence="16">
    <location>
        <begin position="4"/>
        <end position="144"/>
    </location>
</feature>
<dbReference type="PROSITE" id="PS50056">
    <property type="entry name" value="TYR_PHOSPHATASE_2"/>
    <property type="match status" value="1"/>
</dbReference>
<dbReference type="SUPFAM" id="SSF52799">
    <property type="entry name" value="(Phosphotyrosine protein) phosphatases II"/>
    <property type="match status" value="1"/>
</dbReference>
<feature type="compositionally biased region" description="Low complexity" evidence="15">
    <location>
        <begin position="355"/>
        <end position="375"/>
    </location>
</feature>
<dbReference type="Pfam" id="PF00782">
    <property type="entry name" value="DSPc"/>
    <property type="match status" value="1"/>
</dbReference>
<feature type="compositionally biased region" description="Low complexity" evidence="15">
    <location>
        <begin position="212"/>
        <end position="238"/>
    </location>
</feature>
<dbReference type="GO" id="GO:0005829">
    <property type="term" value="C:cytosol"/>
    <property type="evidence" value="ECO:0007669"/>
    <property type="project" value="TreeGrafter"/>
</dbReference>
<gene>
    <name evidence="18" type="primary">CSON006046</name>
</gene>
<dbReference type="FunFam" id="3.90.190.10:FF:000052">
    <property type="entry name" value="Dual specificity phosphatase 15"/>
    <property type="match status" value="1"/>
</dbReference>
<evidence type="ECO:0000256" key="15">
    <source>
        <dbReference type="SAM" id="MobiDB-lite"/>
    </source>
</evidence>
<keyword evidence="6" id="KW-0519">Myristate</keyword>
<evidence type="ECO:0000256" key="5">
    <source>
        <dbReference type="ARBA" id="ARBA00022475"/>
    </source>
</evidence>
<name>A0A336LIR5_CULSO</name>
<dbReference type="GO" id="GO:0005886">
    <property type="term" value="C:plasma membrane"/>
    <property type="evidence" value="ECO:0007669"/>
    <property type="project" value="UniProtKB-SubCell"/>
</dbReference>
<dbReference type="PRINTS" id="PR01908">
    <property type="entry name" value="ADSPHPHTASE"/>
</dbReference>
<feature type="domain" description="Tyrosine specific protein phosphatases" evidence="17">
    <location>
        <begin position="64"/>
        <end position="122"/>
    </location>
</feature>
<feature type="compositionally biased region" description="Polar residues" evidence="15">
    <location>
        <begin position="343"/>
        <end position="352"/>
    </location>
</feature>
<comment type="similarity">
    <text evidence="2">Belongs to the protein-tyrosine phosphatase family. Non-receptor class dual specificity subfamily.</text>
</comment>
<dbReference type="InterPro" id="IPR029021">
    <property type="entry name" value="Prot-tyrosine_phosphatase-like"/>
</dbReference>
<dbReference type="InterPro" id="IPR000387">
    <property type="entry name" value="Tyr_Pase_dom"/>
</dbReference>
<evidence type="ECO:0000256" key="3">
    <source>
        <dbReference type="ARBA" id="ARBA00013064"/>
    </source>
</evidence>
<evidence type="ECO:0000256" key="14">
    <source>
        <dbReference type="ARBA" id="ARBA00068799"/>
    </source>
</evidence>
<keyword evidence="8" id="KW-0904">Protein phosphatase</keyword>
<comment type="catalytic activity">
    <reaction evidence="13">
        <text>O-phospho-L-tyrosyl-[protein] + H2O = L-tyrosyl-[protein] + phosphate</text>
        <dbReference type="Rhea" id="RHEA:10684"/>
        <dbReference type="Rhea" id="RHEA-COMP:10136"/>
        <dbReference type="Rhea" id="RHEA-COMP:20101"/>
        <dbReference type="ChEBI" id="CHEBI:15377"/>
        <dbReference type="ChEBI" id="CHEBI:43474"/>
        <dbReference type="ChEBI" id="CHEBI:46858"/>
        <dbReference type="ChEBI" id="CHEBI:61978"/>
        <dbReference type="EC" id="3.1.3.48"/>
    </reaction>
</comment>
<dbReference type="AlphaFoldDB" id="A0A336LIR5"/>
<dbReference type="PROSITE" id="PS50054">
    <property type="entry name" value="TYR_PHOSPHATASE_DUAL"/>
    <property type="match status" value="1"/>
</dbReference>
<dbReference type="EMBL" id="UFQT01000022">
    <property type="protein sequence ID" value="SSX18014.1"/>
    <property type="molecule type" value="Genomic_DNA"/>
</dbReference>
<feature type="compositionally biased region" description="Polar residues" evidence="15">
    <location>
        <begin position="297"/>
        <end position="318"/>
    </location>
</feature>
<keyword evidence="7" id="KW-0378">Hydrolase</keyword>
<evidence type="ECO:0000256" key="12">
    <source>
        <dbReference type="ARBA" id="ARBA00048336"/>
    </source>
</evidence>
<dbReference type="CDD" id="cd14519">
    <property type="entry name" value="DSP_DUSP22_15"/>
    <property type="match status" value="1"/>
</dbReference>
<dbReference type="EC" id="3.1.3.48" evidence="3"/>
<protein>
    <recommendedName>
        <fullName evidence="14">Dual specificity protein phosphatase 15</fullName>
        <ecNumber evidence="4">3.1.3.16</ecNumber>
        <ecNumber evidence="3">3.1.3.48</ecNumber>
    </recommendedName>
</protein>
<keyword evidence="5" id="KW-1003">Cell membrane</keyword>
<feature type="compositionally biased region" description="Low complexity" evidence="15">
    <location>
        <begin position="271"/>
        <end position="282"/>
    </location>
</feature>
<dbReference type="InterPro" id="IPR000340">
    <property type="entry name" value="Dual-sp_phosphatase_cat-dom"/>
</dbReference>
<evidence type="ECO:0000313" key="18">
    <source>
        <dbReference type="EMBL" id="SSX18014.1"/>
    </source>
</evidence>
<feature type="region of interest" description="Disordered" evidence="15">
    <location>
        <begin position="203"/>
        <end position="256"/>
    </location>
</feature>
<dbReference type="SMART" id="SM00195">
    <property type="entry name" value="DSPc"/>
    <property type="match status" value="1"/>
</dbReference>
<sequence length="395" mass="43785">MGNGMNKVLPGLYVGSYRDSKDIAQLEKNEITHVVAIHDSPKRLYPNLHYLMIMASDTPDQNLTQYFPLCNDFIHSARLQEKNVLIHCLAGMSRSVTVCVAYIMSVTNLNWQEALKVVRSGRQVANPNKGFQSQLQDFEMFKLDEERRRLKERYPSLALIDLDRENCDIALNNYEMMLARKTICEGTCRKGENCPTGVCRAEQKSNLRRKQSQSSNLSLNSISSTSSSSRVRSCPSSPRHSKHLDSASRAAALAQQEEDEIMELRDSIEGPSISLSRSSSISNPQNRGYQGPRGLFSYTTPQSTSTKVANSAPPSLRNSRADLTHSSHSTRPSSAGTVINVVSRKQSANLDRTASRTSLTSLTRTASTSSNSSCSMPTGKPPPSPKRSMRRYNAT</sequence>
<dbReference type="Gene3D" id="3.90.190.10">
    <property type="entry name" value="Protein tyrosine phosphatase superfamily"/>
    <property type="match status" value="1"/>
</dbReference>
<evidence type="ECO:0000256" key="4">
    <source>
        <dbReference type="ARBA" id="ARBA00013081"/>
    </source>
</evidence>
<dbReference type="GO" id="GO:0004725">
    <property type="term" value="F:protein tyrosine phosphatase activity"/>
    <property type="evidence" value="ECO:0007669"/>
    <property type="project" value="UniProtKB-EC"/>
</dbReference>
<dbReference type="PANTHER" id="PTHR45948:SF2">
    <property type="entry name" value="DUAL SPECIFICITY PROTEIN PHOSPHATASE"/>
    <property type="match status" value="1"/>
</dbReference>
<dbReference type="InterPro" id="IPR020422">
    <property type="entry name" value="TYR_PHOSPHATASE_DUAL_dom"/>
</dbReference>
<feature type="region of interest" description="Disordered" evidence="15">
    <location>
        <begin position="271"/>
        <end position="395"/>
    </location>
</feature>
<evidence type="ECO:0000256" key="6">
    <source>
        <dbReference type="ARBA" id="ARBA00022707"/>
    </source>
</evidence>
<evidence type="ECO:0000256" key="13">
    <source>
        <dbReference type="ARBA" id="ARBA00051722"/>
    </source>
</evidence>
<comment type="catalytic activity">
    <reaction evidence="12">
        <text>O-phospho-L-threonyl-[protein] + H2O = L-threonyl-[protein] + phosphate</text>
        <dbReference type="Rhea" id="RHEA:47004"/>
        <dbReference type="Rhea" id="RHEA-COMP:11060"/>
        <dbReference type="Rhea" id="RHEA-COMP:11605"/>
        <dbReference type="ChEBI" id="CHEBI:15377"/>
        <dbReference type="ChEBI" id="CHEBI:30013"/>
        <dbReference type="ChEBI" id="CHEBI:43474"/>
        <dbReference type="ChEBI" id="CHEBI:61977"/>
        <dbReference type="EC" id="3.1.3.16"/>
    </reaction>
</comment>
<dbReference type="EC" id="3.1.3.16" evidence="4"/>
<proteinExistence type="inferred from homology"/>
<evidence type="ECO:0000256" key="1">
    <source>
        <dbReference type="ARBA" id="ARBA00004342"/>
    </source>
</evidence>
<keyword evidence="9" id="KW-0472">Membrane</keyword>
<dbReference type="GO" id="GO:0007165">
    <property type="term" value="P:signal transduction"/>
    <property type="evidence" value="ECO:0007669"/>
    <property type="project" value="TreeGrafter"/>
</dbReference>
<reference evidence="18" key="1">
    <citation type="submission" date="2018-07" db="EMBL/GenBank/DDBJ databases">
        <authorList>
            <person name="Quirk P.G."/>
            <person name="Krulwich T.A."/>
        </authorList>
    </citation>
    <scope>NUCLEOTIDE SEQUENCE</scope>
</reference>
<dbReference type="PANTHER" id="PTHR45948">
    <property type="entry name" value="DUAL SPECIFICITY PROTEIN PHOSPHATASE DDB_G0269404-RELATED"/>
    <property type="match status" value="1"/>
</dbReference>
<keyword evidence="10" id="KW-0449">Lipoprotein</keyword>
<evidence type="ECO:0000256" key="10">
    <source>
        <dbReference type="ARBA" id="ARBA00023288"/>
    </source>
</evidence>
<evidence type="ECO:0000256" key="2">
    <source>
        <dbReference type="ARBA" id="ARBA00008601"/>
    </source>
</evidence>